<feature type="transmembrane region" description="Helical" evidence="7">
    <location>
        <begin position="108"/>
        <end position="126"/>
    </location>
</feature>
<dbReference type="Pfam" id="PF07690">
    <property type="entry name" value="MFS_1"/>
    <property type="match status" value="1"/>
</dbReference>
<feature type="transmembrane region" description="Helical" evidence="7">
    <location>
        <begin position="138"/>
        <end position="161"/>
    </location>
</feature>
<feature type="transmembrane region" description="Helical" evidence="7">
    <location>
        <begin position="303"/>
        <end position="321"/>
    </location>
</feature>
<evidence type="ECO:0000256" key="7">
    <source>
        <dbReference type="SAM" id="Phobius"/>
    </source>
</evidence>
<dbReference type="AlphaFoldDB" id="A0A917W8J0"/>
<dbReference type="GO" id="GO:0022857">
    <property type="term" value="F:transmembrane transporter activity"/>
    <property type="evidence" value="ECO:0007669"/>
    <property type="project" value="InterPro"/>
</dbReference>
<comment type="caution">
    <text evidence="9">The sequence shown here is derived from an EMBL/GenBank/DDBJ whole genome shotgun (WGS) entry which is preliminary data.</text>
</comment>
<dbReference type="InterPro" id="IPR036259">
    <property type="entry name" value="MFS_trans_sf"/>
</dbReference>
<feature type="transmembrane region" description="Helical" evidence="7">
    <location>
        <begin position="79"/>
        <end position="96"/>
    </location>
</feature>
<keyword evidence="10" id="KW-1185">Reference proteome</keyword>
<feature type="transmembrane region" description="Helical" evidence="7">
    <location>
        <begin position="266"/>
        <end position="291"/>
    </location>
</feature>
<evidence type="ECO:0000256" key="2">
    <source>
        <dbReference type="ARBA" id="ARBA00022448"/>
    </source>
</evidence>
<keyword evidence="6 7" id="KW-0472">Membrane</keyword>
<dbReference type="EMBL" id="BMLF01000001">
    <property type="protein sequence ID" value="GGL82574.1"/>
    <property type="molecule type" value="Genomic_DNA"/>
</dbReference>
<organism evidence="9 10">
    <name type="scientific">Pseudooceanicola nanhaiensis</name>
    <dbReference type="NCBI Taxonomy" id="375761"/>
    <lineage>
        <taxon>Bacteria</taxon>
        <taxon>Pseudomonadati</taxon>
        <taxon>Pseudomonadota</taxon>
        <taxon>Alphaproteobacteria</taxon>
        <taxon>Rhodobacterales</taxon>
        <taxon>Paracoccaceae</taxon>
        <taxon>Pseudooceanicola</taxon>
    </lineage>
</organism>
<feature type="transmembrane region" description="Helical" evidence="7">
    <location>
        <begin position="47"/>
        <end position="67"/>
    </location>
</feature>
<reference evidence="9" key="1">
    <citation type="journal article" date="2014" name="Int. J. Syst. Evol. Microbiol.">
        <title>Complete genome sequence of Corynebacterium casei LMG S-19264T (=DSM 44701T), isolated from a smear-ripened cheese.</title>
        <authorList>
            <consortium name="US DOE Joint Genome Institute (JGI-PGF)"/>
            <person name="Walter F."/>
            <person name="Albersmeier A."/>
            <person name="Kalinowski J."/>
            <person name="Ruckert C."/>
        </authorList>
    </citation>
    <scope>NUCLEOTIDE SEQUENCE</scope>
    <source>
        <strain evidence="9">CGMCC 1.6293</strain>
    </source>
</reference>
<comment type="subcellular location">
    <subcellularLocation>
        <location evidence="1">Cell membrane</location>
        <topology evidence="1">Multi-pass membrane protein</topology>
    </subcellularLocation>
</comment>
<accession>A0A917W8J0</accession>
<dbReference type="PANTHER" id="PTHR42718">
    <property type="entry name" value="MAJOR FACILITATOR SUPERFAMILY MULTIDRUG TRANSPORTER MFSC"/>
    <property type="match status" value="1"/>
</dbReference>
<keyword evidence="2" id="KW-0813">Transport</keyword>
<feature type="domain" description="Major facilitator superfamily (MFS) profile" evidence="8">
    <location>
        <begin position="13"/>
        <end position="458"/>
    </location>
</feature>
<keyword evidence="4 7" id="KW-0812">Transmembrane</keyword>
<dbReference type="GO" id="GO:0005886">
    <property type="term" value="C:plasma membrane"/>
    <property type="evidence" value="ECO:0007669"/>
    <property type="project" value="UniProtKB-SubCell"/>
</dbReference>
<dbReference type="RefSeq" id="WP_051630194.1">
    <property type="nucleotide sequence ID" value="NZ_BMLF01000001.1"/>
</dbReference>
<proteinExistence type="predicted"/>
<keyword evidence="5 7" id="KW-1133">Transmembrane helix</keyword>
<feature type="transmembrane region" description="Helical" evidence="7">
    <location>
        <begin position="12"/>
        <end position="35"/>
    </location>
</feature>
<feature type="transmembrane region" description="Helical" evidence="7">
    <location>
        <begin position="400"/>
        <end position="420"/>
    </location>
</feature>
<dbReference type="InterPro" id="IPR020846">
    <property type="entry name" value="MFS_dom"/>
</dbReference>
<dbReference type="SUPFAM" id="SSF103473">
    <property type="entry name" value="MFS general substrate transporter"/>
    <property type="match status" value="1"/>
</dbReference>
<feature type="transmembrane region" description="Helical" evidence="7">
    <location>
        <begin position="167"/>
        <end position="186"/>
    </location>
</feature>
<dbReference type="Gene3D" id="1.20.1720.10">
    <property type="entry name" value="Multidrug resistance protein D"/>
    <property type="match status" value="1"/>
</dbReference>
<evidence type="ECO:0000256" key="6">
    <source>
        <dbReference type="ARBA" id="ARBA00023136"/>
    </source>
</evidence>
<evidence type="ECO:0000313" key="10">
    <source>
        <dbReference type="Proteomes" id="UP000649829"/>
    </source>
</evidence>
<dbReference type="PANTHER" id="PTHR42718:SF46">
    <property type="entry name" value="BLR6921 PROTEIN"/>
    <property type="match status" value="1"/>
</dbReference>
<dbReference type="Proteomes" id="UP000649829">
    <property type="component" value="Unassembled WGS sequence"/>
</dbReference>
<feature type="transmembrane region" description="Helical" evidence="7">
    <location>
        <begin position="432"/>
        <end position="451"/>
    </location>
</feature>
<evidence type="ECO:0000256" key="3">
    <source>
        <dbReference type="ARBA" id="ARBA00022475"/>
    </source>
</evidence>
<evidence type="ECO:0000259" key="8">
    <source>
        <dbReference type="PROSITE" id="PS50850"/>
    </source>
</evidence>
<feature type="transmembrane region" description="Helical" evidence="7">
    <location>
        <begin position="223"/>
        <end position="245"/>
    </location>
</feature>
<gene>
    <name evidence="9" type="primary">yieO</name>
    <name evidence="9" type="ORF">GCM10011534_00830</name>
</gene>
<feature type="transmembrane region" description="Helical" evidence="7">
    <location>
        <begin position="328"/>
        <end position="351"/>
    </location>
</feature>
<dbReference type="InterPro" id="IPR011701">
    <property type="entry name" value="MFS"/>
</dbReference>
<evidence type="ECO:0000256" key="4">
    <source>
        <dbReference type="ARBA" id="ARBA00022692"/>
    </source>
</evidence>
<evidence type="ECO:0000256" key="5">
    <source>
        <dbReference type="ARBA" id="ARBA00022989"/>
    </source>
</evidence>
<evidence type="ECO:0000313" key="9">
    <source>
        <dbReference type="EMBL" id="GGL82574.1"/>
    </source>
</evidence>
<reference evidence="9" key="2">
    <citation type="submission" date="2020-09" db="EMBL/GenBank/DDBJ databases">
        <authorList>
            <person name="Sun Q."/>
            <person name="Zhou Y."/>
        </authorList>
    </citation>
    <scope>NUCLEOTIDE SEQUENCE</scope>
    <source>
        <strain evidence="9">CGMCC 1.6293</strain>
    </source>
</reference>
<protein>
    <submittedName>
        <fullName evidence="9">MFS transporter</fullName>
    </submittedName>
</protein>
<feature type="transmembrane region" description="Helical" evidence="7">
    <location>
        <begin position="198"/>
        <end position="217"/>
    </location>
</feature>
<name>A0A917W8J0_9RHOB</name>
<dbReference type="PROSITE" id="PS50850">
    <property type="entry name" value="MFS"/>
    <property type="match status" value="1"/>
</dbReference>
<evidence type="ECO:0000256" key="1">
    <source>
        <dbReference type="ARBA" id="ARBA00004651"/>
    </source>
</evidence>
<keyword evidence="3" id="KW-1003">Cell membrane</keyword>
<dbReference type="Gene3D" id="1.20.1250.20">
    <property type="entry name" value="MFS general substrate transporter like domains"/>
    <property type="match status" value="1"/>
</dbReference>
<sequence>MSQDLTGGRQIAIACVIACAFLMQGIDTTLLTIAIPTIAPDLGVSSLMMHFAVTAYLLGLAVFMPVSGWFADRFGSRRVFAAAITVFVLGSVLAGLSPTLSAMVAARLLQGFGGALMTPVGRLIVLRTFGPDRVLDGMTWLTIPVLIGPLLGPLMGAIIVTSFDWRWIFFVNVPLCALTLALTRWLIPYEPAPGAGRFDWGGFALAGLALVLFQLAVEHLGHPLFAGAFGTLFLLGAALAVFQLYRRHARRHPSPALDLRLFRLRPFATGVIAGGIGRVGLNSLAFLLPVMFQLGMGMSPIRAGVYASAAALGAFAAKPLLRRMIRTFGYAAVISCLAVAGSLLLAGFALFDPAMAGLIVAPYVVASGAVKTMHFNAVNTLTYSGVPAPELSRSVATAGVFQQLSMGLGISLGAAFLALVSGGAEALTMRDFSLVFLIMAVIPLLSLPVLARLGQEAGRVAAKAPEPEPARA</sequence>